<dbReference type="InterPro" id="IPR011701">
    <property type="entry name" value="MFS"/>
</dbReference>
<proteinExistence type="predicted"/>
<feature type="transmembrane region" description="Helical" evidence="8">
    <location>
        <begin position="246"/>
        <end position="268"/>
    </location>
</feature>
<comment type="subcellular location">
    <subcellularLocation>
        <location evidence="1">Cell membrane</location>
        <topology evidence="1">Multi-pass membrane protein</topology>
    </subcellularLocation>
</comment>
<dbReference type="GeneID" id="78127791"/>
<feature type="transmembrane region" description="Helical" evidence="8">
    <location>
        <begin position="421"/>
        <end position="443"/>
    </location>
</feature>
<name>A0A5N6RZ92_9BIFI</name>
<dbReference type="InterPro" id="IPR020846">
    <property type="entry name" value="MFS_dom"/>
</dbReference>
<feature type="transmembrane region" description="Helical" evidence="8">
    <location>
        <begin position="36"/>
        <end position="55"/>
    </location>
</feature>
<evidence type="ECO:0000256" key="7">
    <source>
        <dbReference type="SAM" id="MobiDB-lite"/>
    </source>
</evidence>
<feature type="transmembrane region" description="Helical" evidence="8">
    <location>
        <begin position="378"/>
        <end position="400"/>
    </location>
</feature>
<accession>A0A5N6RZ92</accession>
<keyword evidence="11" id="KW-1185">Reference proteome</keyword>
<keyword evidence="4 8" id="KW-0812">Transmembrane</keyword>
<dbReference type="Gene3D" id="1.20.1720.10">
    <property type="entry name" value="Multidrug resistance protein D"/>
    <property type="match status" value="1"/>
</dbReference>
<dbReference type="PRINTS" id="PR01036">
    <property type="entry name" value="TCRTETB"/>
</dbReference>
<evidence type="ECO:0000256" key="1">
    <source>
        <dbReference type="ARBA" id="ARBA00004651"/>
    </source>
</evidence>
<dbReference type="AlphaFoldDB" id="A0A5N6RZ92"/>
<feature type="transmembrane region" description="Helical" evidence="8">
    <location>
        <begin position="221"/>
        <end position="240"/>
    </location>
</feature>
<dbReference type="RefSeq" id="WP_152581343.1">
    <property type="nucleotide sequence ID" value="NZ_JAKVIV010000001.1"/>
</dbReference>
<dbReference type="Proteomes" id="UP000325415">
    <property type="component" value="Unassembled WGS sequence"/>
</dbReference>
<keyword evidence="5 8" id="KW-1133">Transmembrane helix</keyword>
<dbReference type="GO" id="GO:0005886">
    <property type="term" value="C:plasma membrane"/>
    <property type="evidence" value="ECO:0007669"/>
    <property type="project" value="UniProtKB-SubCell"/>
</dbReference>
<feature type="transmembrane region" description="Helical" evidence="8">
    <location>
        <begin position="449"/>
        <end position="471"/>
    </location>
</feature>
<reference evidence="10 11" key="1">
    <citation type="submission" date="2018-04" db="EMBL/GenBank/DDBJ databases">
        <authorList>
            <person name="Eckel V.P."/>
            <person name="Vogel R.F."/>
        </authorList>
    </citation>
    <scope>NUCLEOTIDE SEQUENCE [LARGE SCALE GENOMIC DNA]</scope>
    <source>
        <strain evidence="11">TMW 2.1764</strain>
    </source>
</reference>
<feature type="compositionally biased region" description="Polar residues" evidence="7">
    <location>
        <begin position="13"/>
        <end position="22"/>
    </location>
</feature>
<feature type="domain" description="Major facilitator superfamily (MFS) profile" evidence="9">
    <location>
        <begin position="37"/>
        <end position="475"/>
    </location>
</feature>
<dbReference type="Gene3D" id="1.20.1250.20">
    <property type="entry name" value="MFS general substrate transporter like domains"/>
    <property type="match status" value="1"/>
</dbReference>
<protein>
    <submittedName>
        <fullName evidence="10">MFS transporter</fullName>
    </submittedName>
</protein>
<feature type="transmembrane region" description="Helical" evidence="8">
    <location>
        <begin position="288"/>
        <end position="309"/>
    </location>
</feature>
<keyword evidence="2" id="KW-0813">Transport</keyword>
<keyword evidence="6 8" id="KW-0472">Membrane</keyword>
<dbReference type="SUPFAM" id="SSF103473">
    <property type="entry name" value="MFS general substrate transporter"/>
    <property type="match status" value="1"/>
</dbReference>
<feature type="transmembrane region" description="Helical" evidence="8">
    <location>
        <begin position="75"/>
        <end position="94"/>
    </location>
</feature>
<sequence>MTNLNIAAETADEPSQPSSIQESRPPLPSRNVSQEWLLALTSLGFFMAMMDSMIVTTASGAIGRQFGLDVVRLQWVLNAYNITIAALLLLGVAIGDRIGRRRTYILALGLFTLGSIACALSGSFAWLLAGRIVQGVGACAMTPMSMTILTSATPASKRGSALGIWSGVGGLALVVGPALGGLITASLSWQWIFWINVPTGLAGMILAHYKLPESRVPASRIDPFDAVLVVAASGLAVWALSEAPNAAMRLPAGVAGLAGVLAAVAFVARQRGKEHPLVPLRLFSSKALSGGVAATFLLYAAMYGVVFFLPQYLHAALGLGTLGAGLGLLPWTGAFAVLSPFAGRLVDRYGERNMALAGMTMQVVGYASLAAAVPFGGWYWLLAVLLVLSGAGLALAGPALQKGVLGSVEPMLMGKASGVFNMFRQLGGAVGTALSVIAFRLAAGTFAAGFSSVLALSAILSALGLLAALLLNRSH</sequence>
<dbReference type="EMBL" id="QDAG01000009">
    <property type="protein sequence ID" value="KAE8127132.1"/>
    <property type="molecule type" value="Genomic_DNA"/>
</dbReference>
<feature type="region of interest" description="Disordered" evidence="7">
    <location>
        <begin position="1"/>
        <end position="29"/>
    </location>
</feature>
<feature type="transmembrane region" description="Helical" evidence="8">
    <location>
        <begin position="354"/>
        <end position="372"/>
    </location>
</feature>
<evidence type="ECO:0000256" key="2">
    <source>
        <dbReference type="ARBA" id="ARBA00022448"/>
    </source>
</evidence>
<dbReference type="InterPro" id="IPR004638">
    <property type="entry name" value="EmrB-like"/>
</dbReference>
<feature type="transmembrane region" description="Helical" evidence="8">
    <location>
        <begin position="191"/>
        <end position="209"/>
    </location>
</feature>
<evidence type="ECO:0000256" key="4">
    <source>
        <dbReference type="ARBA" id="ARBA00022692"/>
    </source>
</evidence>
<dbReference type="NCBIfam" id="TIGR00711">
    <property type="entry name" value="efflux_EmrB"/>
    <property type="match status" value="1"/>
</dbReference>
<dbReference type="InterPro" id="IPR036259">
    <property type="entry name" value="MFS_trans_sf"/>
</dbReference>
<dbReference type="PROSITE" id="PS50850">
    <property type="entry name" value="MFS"/>
    <property type="match status" value="1"/>
</dbReference>
<evidence type="ECO:0000256" key="5">
    <source>
        <dbReference type="ARBA" id="ARBA00022989"/>
    </source>
</evidence>
<gene>
    <name evidence="10" type="ORF">DDE84_08865</name>
</gene>
<evidence type="ECO:0000313" key="10">
    <source>
        <dbReference type="EMBL" id="KAE8127132.1"/>
    </source>
</evidence>
<evidence type="ECO:0000256" key="3">
    <source>
        <dbReference type="ARBA" id="ARBA00022475"/>
    </source>
</evidence>
<feature type="transmembrane region" description="Helical" evidence="8">
    <location>
        <begin position="315"/>
        <end position="342"/>
    </location>
</feature>
<dbReference type="PANTHER" id="PTHR42718:SF46">
    <property type="entry name" value="BLR6921 PROTEIN"/>
    <property type="match status" value="1"/>
</dbReference>
<organism evidence="10 11">
    <name type="scientific">Bifidobacterium tibiigranuli</name>
    <dbReference type="NCBI Taxonomy" id="2172043"/>
    <lineage>
        <taxon>Bacteria</taxon>
        <taxon>Bacillati</taxon>
        <taxon>Actinomycetota</taxon>
        <taxon>Actinomycetes</taxon>
        <taxon>Bifidobacteriales</taxon>
        <taxon>Bifidobacteriaceae</taxon>
        <taxon>Bifidobacterium</taxon>
    </lineage>
</organism>
<feature type="transmembrane region" description="Helical" evidence="8">
    <location>
        <begin position="162"/>
        <end position="185"/>
    </location>
</feature>
<dbReference type="GO" id="GO:0022857">
    <property type="term" value="F:transmembrane transporter activity"/>
    <property type="evidence" value="ECO:0007669"/>
    <property type="project" value="InterPro"/>
</dbReference>
<evidence type="ECO:0000259" key="9">
    <source>
        <dbReference type="PROSITE" id="PS50850"/>
    </source>
</evidence>
<evidence type="ECO:0000313" key="11">
    <source>
        <dbReference type="Proteomes" id="UP000325415"/>
    </source>
</evidence>
<evidence type="ECO:0000256" key="8">
    <source>
        <dbReference type="SAM" id="Phobius"/>
    </source>
</evidence>
<dbReference type="CDD" id="cd17321">
    <property type="entry name" value="MFS_MMR_MDR_like"/>
    <property type="match status" value="1"/>
</dbReference>
<comment type="caution">
    <text evidence="10">The sequence shown here is derived from an EMBL/GenBank/DDBJ whole genome shotgun (WGS) entry which is preliminary data.</text>
</comment>
<keyword evidence="3" id="KW-1003">Cell membrane</keyword>
<dbReference type="PANTHER" id="PTHR42718">
    <property type="entry name" value="MAJOR FACILITATOR SUPERFAMILY MULTIDRUG TRANSPORTER MFSC"/>
    <property type="match status" value="1"/>
</dbReference>
<dbReference type="Pfam" id="PF07690">
    <property type="entry name" value="MFS_1"/>
    <property type="match status" value="1"/>
</dbReference>
<evidence type="ECO:0000256" key="6">
    <source>
        <dbReference type="ARBA" id="ARBA00023136"/>
    </source>
</evidence>
<feature type="transmembrane region" description="Helical" evidence="8">
    <location>
        <begin position="106"/>
        <end position="126"/>
    </location>
</feature>
<dbReference type="OrthoDB" id="7375466at2"/>